<feature type="domain" description="NFD4 C-terminal" evidence="8">
    <location>
        <begin position="357"/>
        <end position="563"/>
    </location>
</feature>
<dbReference type="InterPro" id="IPR010658">
    <property type="entry name" value="Nodulin-like"/>
</dbReference>
<feature type="transmembrane region" description="Helical" evidence="6">
    <location>
        <begin position="536"/>
        <end position="555"/>
    </location>
</feature>
<evidence type="ECO:0000259" key="8">
    <source>
        <dbReference type="Pfam" id="PF23262"/>
    </source>
</evidence>
<dbReference type="Gene3D" id="1.20.1250.20">
    <property type="entry name" value="MFS general substrate transporter like domains"/>
    <property type="match status" value="1"/>
</dbReference>
<dbReference type="SUPFAM" id="SSF103473">
    <property type="entry name" value="MFS general substrate transporter"/>
    <property type="match status" value="1"/>
</dbReference>
<evidence type="ECO:0000256" key="5">
    <source>
        <dbReference type="SAM" id="MobiDB-lite"/>
    </source>
</evidence>
<gene>
    <name evidence="9" type="ORF">FSB_LOCUS56773</name>
</gene>
<dbReference type="InterPro" id="IPR056555">
    <property type="entry name" value="NFD4_C"/>
</dbReference>
<dbReference type="AlphaFoldDB" id="A0A2N9IXW1"/>
<accession>A0A2N9IXW1</accession>
<dbReference type="GO" id="GO:0016020">
    <property type="term" value="C:membrane"/>
    <property type="evidence" value="ECO:0007669"/>
    <property type="project" value="UniProtKB-SubCell"/>
</dbReference>
<dbReference type="EMBL" id="OIVN01006249">
    <property type="protein sequence ID" value="SPD28891.1"/>
    <property type="molecule type" value="Genomic_DNA"/>
</dbReference>
<name>A0A2N9IXW1_FAGSY</name>
<dbReference type="Pfam" id="PF06813">
    <property type="entry name" value="Nodulin-like"/>
    <property type="match status" value="1"/>
</dbReference>
<evidence type="ECO:0000256" key="6">
    <source>
        <dbReference type="SAM" id="Phobius"/>
    </source>
</evidence>
<feature type="transmembrane region" description="Helical" evidence="6">
    <location>
        <begin position="426"/>
        <end position="444"/>
    </location>
</feature>
<feature type="transmembrane region" description="Helical" evidence="6">
    <location>
        <begin position="223"/>
        <end position="244"/>
    </location>
</feature>
<protein>
    <submittedName>
        <fullName evidence="9">Uncharacterized protein</fullName>
    </submittedName>
</protein>
<feature type="compositionally biased region" description="Low complexity" evidence="5">
    <location>
        <begin position="307"/>
        <end position="317"/>
    </location>
</feature>
<evidence type="ECO:0000259" key="7">
    <source>
        <dbReference type="Pfam" id="PF06813"/>
    </source>
</evidence>
<evidence type="ECO:0000256" key="4">
    <source>
        <dbReference type="ARBA" id="ARBA00023136"/>
    </source>
</evidence>
<feature type="transmembrane region" description="Helical" evidence="6">
    <location>
        <begin position="93"/>
        <end position="114"/>
    </location>
</feature>
<dbReference type="PANTHER" id="PTHR21576">
    <property type="entry name" value="UNCHARACTERIZED NODULIN-LIKE PROTEIN"/>
    <property type="match status" value="1"/>
</dbReference>
<feature type="transmembrane region" description="Helical" evidence="6">
    <location>
        <begin position="29"/>
        <end position="52"/>
    </location>
</feature>
<organism evidence="9">
    <name type="scientific">Fagus sylvatica</name>
    <name type="common">Beechnut</name>
    <dbReference type="NCBI Taxonomy" id="28930"/>
    <lineage>
        <taxon>Eukaryota</taxon>
        <taxon>Viridiplantae</taxon>
        <taxon>Streptophyta</taxon>
        <taxon>Embryophyta</taxon>
        <taxon>Tracheophyta</taxon>
        <taxon>Spermatophyta</taxon>
        <taxon>Magnoliopsida</taxon>
        <taxon>eudicotyledons</taxon>
        <taxon>Gunneridae</taxon>
        <taxon>Pentapetalae</taxon>
        <taxon>rosids</taxon>
        <taxon>fabids</taxon>
        <taxon>Fagales</taxon>
        <taxon>Fagaceae</taxon>
        <taxon>Fagus</taxon>
    </lineage>
</organism>
<comment type="subcellular location">
    <subcellularLocation>
        <location evidence="1">Membrane</location>
        <topology evidence="1">Multi-pass membrane protein</topology>
    </subcellularLocation>
</comment>
<dbReference type="CDD" id="cd17354">
    <property type="entry name" value="MFS_Mch1p_like"/>
    <property type="match status" value="1"/>
</dbReference>
<keyword evidence="4 6" id="KW-0472">Membrane</keyword>
<feature type="transmembrane region" description="Helical" evidence="6">
    <location>
        <begin position="391"/>
        <end position="414"/>
    </location>
</feature>
<feature type="region of interest" description="Disordered" evidence="5">
    <location>
        <begin position="298"/>
        <end position="317"/>
    </location>
</feature>
<evidence type="ECO:0000256" key="2">
    <source>
        <dbReference type="ARBA" id="ARBA00022692"/>
    </source>
</evidence>
<dbReference type="InterPro" id="IPR036259">
    <property type="entry name" value="MFS_trans_sf"/>
</dbReference>
<keyword evidence="2 6" id="KW-0812">Transmembrane</keyword>
<feature type="transmembrane region" description="Helical" evidence="6">
    <location>
        <begin position="162"/>
        <end position="183"/>
    </location>
</feature>
<dbReference type="PANTHER" id="PTHR21576:SF29">
    <property type="entry name" value="NODULIN-LIKE DOMAIN-CONTAINING PROTEIN"/>
    <property type="match status" value="1"/>
</dbReference>
<proteinExistence type="predicted"/>
<evidence type="ECO:0000313" key="9">
    <source>
        <dbReference type="EMBL" id="SPD28891.1"/>
    </source>
</evidence>
<dbReference type="Pfam" id="PF23262">
    <property type="entry name" value="NFD4_C"/>
    <property type="match status" value="1"/>
</dbReference>
<feature type="transmembrane region" description="Helical" evidence="6">
    <location>
        <begin position="344"/>
        <end position="371"/>
    </location>
</feature>
<evidence type="ECO:0000256" key="3">
    <source>
        <dbReference type="ARBA" id="ARBA00022989"/>
    </source>
</evidence>
<feature type="transmembrane region" description="Helical" evidence="6">
    <location>
        <begin position="256"/>
        <end position="274"/>
    </location>
</feature>
<evidence type="ECO:0000256" key="1">
    <source>
        <dbReference type="ARBA" id="ARBA00004141"/>
    </source>
</evidence>
<feature type="transmembrane region" description="Helical" evidence="6">
    <location>
        <begin position="189"/>
        <end position="211"/>
    </location>
</feature>
<feature type="transmembrane region" description="Helical" evidence="6">
    <location>
        <begin position="64"/>
        <end position="87"/>
    </location>
</feature>
<keyword evidence="3 6" id="KW-1133">Transmembrane helix</keyword>
<feature type="transmembrane region" description="Helical" evidence="6">
    <location>
        <begin position="450"/>
        <end position="470"/>
    </location>
</feature>
<feature type="domain" description="Nodulin-like" evidence="7">
    <location>
        <begin position="28"/>
        <end position="274"/>
    </location>
</feature>
<sequence>MTGATMSSTAGNGGGGLFAFVVQVVRSQWFTVFASLLVMTGGGATYIFRLYSKAMVDALDYNDAAINLVGFYKDVGANVAIFAGLIAEVIPTWLVLFIGAAMNFGGYFMIWLAVTGKISKPAVWQMCLYIAIGADSQNFTNTAAVVTCVNNFPESRGVVIGLLKGLVGLSGAILTQLYLGIYGNDLNSLILLTGYAPAVIALVFMFTIRTMKSERQKRNELKVFLHFFYVTILLALFLMAVNLLRKYMNFPQAFNTQSALMVVALLLLPLYIVIREENITRRLKTQNTNQPPTEIITEKPQELPHYNSSSSNDQQDQQKINDVEGTSFFASIFNKPKRGEDYTILQAILSVDMLYIFIMSVCGLGSHLTIIDNFRPIGEALNLQDRTISSVITMVSIWNYFGRVYAGFVSELLLQKWKTPRPNMMASVLFMSCIGILLIAFPVIPGSYYVSSLLLGFSYGAQVTLIFTIISELFGLKHYSTLFNCGQLGSPVGAYLLNSKLTKVLYEKEASKDAALGIGGTNAKELSCTGDHCFRISFSILACVAFFAAIMSLGLSRRTKDFYKGDIYKKFKTGKSSPGDTVKRYNGETYLKFKKNVKATETQTETAQDS</sequence>
<reference evidence="9" key="1">
    <citation type="submission" date="2018-02" db="EMBL/GenBank/DDBJ databases">
        <authorList>
            <person name="Cohen D.B."/>
            <person name="Kent A.D."/>
        </authorList>
    </citation>
    <scope>NUCLEOTIDE SEQUENCE</scope>
</reference>